<evidence type="ECO:0000256" key="8">
    <source>
        <dbReference type="ARBA" id="ARBA00023264"/>
    </source>
</evidence>
<dbReference type="PIRSF" id="PIRSF000114">
    <property type="entry name" value="Glycerol-3-P_dh"/>
    <property type="match status" value="1"/>
</dbReference>
<dbReference type="HAMAP" id="MF_00394">
    <property type="entry name" value="NAD_Glyc3P_dehydrog"/>
    <property type="match status" value="1"/>
</dbReference>
<dbReference type="PROSITE" id="PS00957">
    <property type="entry name" value="NAD_G3PDH"/>
    <property type="match status" value="1"/>
</dbReference>
<accession>D5RII1</accession>
<dbReference type="Pfam" id="PF07479">
    <property type="entry name" value="NAD_Gly3P_dh_C"/>
    <property type="match status" value="1"/>
</dbReference>
<sequence>MQRIAVIGAGAWGTALALQAARAGGEVMLWARDPARAAAMQAIRENAAHLPGHTLPPAIRITADAAEALAGAGLALLVVPAQHMESVLAGFPALPPSLVAAKGVTVRGHRLPLETLALLRPGLSTGVLSGPNFAAEIAGGLPAAAVVASVDSGLREAAAARLATPGFRLYGQDDPVGVQVGGAAKNVIAIAAGAVMGAGLGENARAALVTRGLSEISRLAVALGGRAETVAGLSGLGDLLLTCTGPGSRNFSLGFALGQGRQLKDILAGRSSVTEGVATAPALLARAAEAGVEMPITAAVAAVLSGALDVPRAMEALLARPRRQEGLQPEGPGS</sequence>
<dbReference type="EC" id="1.1.1.94" evidence="13"/>
<dbReference type="UniPathway" id="UPA00940"/>
<dbReference type="Pfam" id="PF01210">
    <property type="entry name" value="NAD_Gly3P_dh_N"/>
    <property type="match status" value="1"/>
</dbReference>
<keyword evidence="2" id="KW-0444">Lipid biosynthesis</keyword>
<evidence type="ECO:0000256" key="11">
    <source>
        <dbReference type="PIRSR" id="PIRSR000114-3"/>
    </source>
</evidence>
<feature type="binding site" evidence="11">
    <location>
        <position position="134"/>
    </location>
    <ligand>
        <name>NAD(+)</name>
        <dbReference type="ChEBI" id="CHEBI:57540"/>
    </ligand>
</feature>
<feature type="binding site" evidence="10">
    <location>
        <position position="102"/>
    </location>
    <ligand>
        <name>substrate</name>
    </ligand>
</feature>
<evidence type="ECO:0000256" key="7">
    <source>
        <dbReference type="ARBA" id="ARBA00023209"/>
    </source>
</evidence>
<keyword evidence="6" id="KW-0443">Lipid metabolism</keyword>
<keyword evidence="8" id="KW-1208">Phospholipid metabolism</keyword>
<dbReference type="GO" id="GO:0141153">
    <property type="term" value="F:glycerol-3-phosphate dehydrogenase (NADP+) activity"/>
    <property type="evidence" value="ECO:0007669"/>
    <property type="project" value="RHEA"/>
</dbReference>
<evidence type="ECO:0000256" key="5">
    <source>
        <dbReference type="ARBA" id="ARBA00023027"/>
    </source>
</evidence>
<dbReference type="InterPro" id="IPR036291">
    <property type="entry name" value="NAD(P)-bd_dom_sf"/>
</dbReference>
<dbReference type="NCBIfam" id="NF000940">
    <property type="entry name" value="PRK00094.1-2"/>
    <property type="match status" value="1"/>
</dbReference>
<dbReference type="FunFam" id="1.10.1040.10:FF:000001">
    <property type="entry name" value="Glycerol-3-phosphate dehydrogenase [NAD(P)+]"/>
    <property type="match status" value="1"/>
</dbReference>
<dbReference type="InterPro" id="IPR013328">
    <property type="entry name" value="6PGD_dom2"/>
</dbReference>
<dbReference type="SUPFAM" id="SSF51735">
    <property type="entry name" value="NAD(P)-binding Rossmann-fold domains"/>
    <property type="match status" value="1"/>
</dbReference>
<evidence type="ECO:0000256" key="1">
    <source>
        <dbReference type="ARBA" id="ARBA00011009"/>
    </source>
</evidence>
<comment type="catalytic activity">
    <reaction evidence="13">
        <text>sn-glycerol 3-phosphate + NADP(+) = dihydroxyacetone phosphate + NADPH + H(+)</text>
        <dbReference type="Rhea" id="RHEA:11096"/>
        <dbReference type="ChEBI" id="CHEBI:15378"/>
        <dbReference type="ChEBI" id="CHEBI:57597"/>
        <dbReference type="ChEBI" id="CHEBI:57642"/>
        <dbReference type="ChEBI" id="CHEBI:57783"/>
        <dbReference type="ChEBI" id="CHEBI:58349"/>
        <dbReference type="EC" id="1.1.1.94"/>
    </reaction>
</comment>
<gene>
    <name evidence="16" type="primary">gpsA</name>
    <name evidence="16" type="ORF">HMPREF0731_0891</name>
</gene>
<evidence type="ECO:0000259" key="15">
    <source>
        <dbReference type="Pfam" id="PF07479"/>
    </source>
</evidence>
<dbReference type="Proteomes" id="UP000005324">
    <property type="component" value="Unassembled WGS sequence"/>
</dbReference>
<dbReference type="InterPro" id="IPR006168">
    <property type="entry name" value="G3P_DH_NAD-dep"/>
</dbReference>
<dbReference type="GO" id="GO:0046168">
    <property type="term" value="P:glycerol-3-phosphate catabolic process"/>
    <property type="evidence" value="ECO:0007669"/>
    <property type="project" value="InterPro"/>
</dbReference>
<organism evidence="16 17">
    <name type="scientific">Pseudoroseomonas cervicalis ATCC 49957</name>
    <dbReference type="NCBI Taxonomy" id="525371"/>
    <lineage>
        <taxon>Bacteria</taxon>
        <taxon>Pseudomonadati</taxon>
        <taxon>Pseudomonadota</taxon>
        <taxon>Alphaproteobacteria</taxon>
        <taxon>Acetobacterales</taxon>
        <taxon>Roseomonadaceae</taxon>
        <taxon>Roseomonas</taxon>
    </lineage>
</organism>
<feature type="binding site" evidence="10">
    <location>
        <begin position="249"/>
        <end position="250"/>
    </location>
    <ligand>
        <name>substrate</name>
    </ligand>
</feature>
<dbReference type="PRINTS" id="PR00077">
    <property type="entry name" value="GPDHDRGNASE"/>
</dbReference>
<evidence type="ECO:0000256" key="9">
    <source>
        <dbReference type="PIRSR" id="PIRSR000114-1"/>
    </source>
</evidence>
<dbReference type="Gene3D" id="3.40.50.720">
    <property type="entry name" value="NAD(P)-binding Rossmann-like Domain"/>
    <property type="match status" value="1"/>
</dbReference>
<feature type="domain" description="Glycerol-3-phosphate dehydrogenase NAD-dependent C-terminal" evidence="15">
    <location>
        <begin position="174"/>
        <end position="314"/>
    </location>
</feature>
<keyword evidence="3" id="KW-0521">NADP</keyword>
<dbReference type="InterPro" id="IPR006109">
    <property type="entry name" value="G3P_DH_NAD-dep_C"/>
</dbReference>
<feature type="binding site" evidence="11">
    <location>
        <position position="249"/>
    </location>
    <ligand>
        <name>NAD(+)</name>
        <dbReference type="ChEBI" id="CHEBI:57540"/>
    </ligand>
</feature>
<reference evidence="16 17" key="1">
    <citation type="submission" date="2010-04" db="EMBL/GenBank/DDBJ databases">
        <authorList>
            <person name="Qin X."/>
            <person name="Bachman B."/>
            <person name="Battles P."/>
            <person name="Bell A."/>
            <person name="Bess C."/>
            <person name="Bickham C."/>
            <person name="Chaboub L."/>
            <person name="Chen D."/>
            <person name="Coyle M."/>
            <person name="Deiros D.R."/>
            <person name="Dinh H."/>
            <person name="Forbes L."/>
            <person name="Fowler G."/>
            <person name="Francisco L."/>
            <person name="Fu Q."/>
            <person name="Gubbala S."/>
            <person name="Hale W."/>
            <person name="Han Y."/>
            <person name="Hemphill L."/>
            <person name="Highlander S.K."/>
            <person name="Hirani K."/>
            <person name="Hogues M."/>
            <person name="Jackson L."/>
            <person name="Jakkamsetti A."/>
            <person name="Javaid M."/>
            <person name="Jiang H."/>
            <person name="Korchina V."/>
            <person name="Kovar C."/>
            <person name="Lara F."/>
            <person name="Lee S."/>
            <person name="Mata R."/>
            <person name="Mathew T."/>
            <person name="Moen C."/>
            <person name="Morales K."/>
            <person name="Munidasa M."/>
            <person name="Nazareth L."/>
            <person name="Ngo R."/>
            <person name="Nguyen L."/>
            <person name="Okwuonu G."/>
            <person name="Ongeri F."/>
            <person name="Patil S."/>
            <person name="Petrosino J."/>
            <person name="Pham C."/>
            <person name="Pham P."/>
            <person name="Pu L.-L."/>
            <person name="Puazo M."/>
            <person name="Raj R."/>
            <person name="Reid J."/>
            <person name="Rouhana J."/>
            <person name="Saada N."/>
            <person name="Shang Y."/>
            <person name="Simmons D."/>
            <person name="Thornton R."/>
            <person name="Warren J."/>
            <person name="Weissenberger G."/>
            <person name="Zhang J."/>
            <person name="Zhang L."/>
            <person name="Zhou C."/>
            <person name="Zhu D."/>
            <person name="Muzny D."/>
            <person name="Worley K."/>
            <person name="Gibbs R."/>
        </authorList>
    </citation>
    <scope>NUCLEOTIDE SEQUENCE [LARGE SCALE GENOMIC DNA]</scope>
    <source>
        <strain evidence="16 17">ATCC 49957</strain>
    </source>
</reference>
<feature type="non-terminal residue" evidence="16">
    <location>
        <position position="334"/>
    </location>
</feature>
<dbReference type="GO" id="GO:0051287">
    <property type="term" value="F:NAD binding"/>
    <property type="evidence" value="ECO:0007669"/>
    <property type="project" value="InterPro"/>
</dbReference>
<dbReference type="InterPro" id="IPR011128">
    <property type="entry name" value="G3P_DH_NAD-dep_N"/>
</dbReference>
<feature type="domain" description="Glycerol-3-phosphate dehydrogenase NAD-dependent N-terminal" evidence="14">
    <location>
        <begin position="4"/>
        <end position="152"/>
    </location>
</feature>
<dbReference type="GO" id="GO:0005829">
    <property type="term" value="C:cytosol"/>
    <property type="evidence" value="ECO:0007669"/>
    <property type="project" value="TreeGrafter"/>
</dbReference>
<keyword evidence="5 11" id="KW-0520">NAD</keyword>
<comment type="caution">
    <text evidence="16">The sequence shown here is derived from an EMBL/GenBank/DDBJ whole genome shotgun (WGS) entry which is preliminary data.</text>
</comment>
<keyword evidence="7" id="KW-0594">Phospholipid biosynthesis</keyword>
<evidence type="ECO:0000313" key="17">
    <source>
        <dbReference type="Proteomes" id="UP000005324"/>
    </source>
</evidence>
<dbReference type="EMBL" id="ADVL01000154">
    <property type="protein sequence ID" value="EFH12885.1"/>
    <property type="molecule type" value="Genomic_DNA"/>
</dbReference>
<dbReference type="GO" id="GO:0008654">
    <property type="term" value="P:phospholipid biosynthetic process"/>
    <property type="evidence" value="ECO:0007669"/>
    <property type="project" value="UniProtKB-KW"/>
</dbReference>
<evidence type="ECO:0000256" key="6">
    <source>
        <dbReference type="ARBA" id="ARBA00023098"/>
    </source>
</evidence>
<dbReference type="InterPro" id="IPR008927">
    <property type="entry name" value="6-PGluconate_DH-like_C_sf"/>
</dbReference>
<protein>
    <recommendedName>
        <fullName evidence="13">Glycerol-3-phosphate dehydrogenase</fullName>
        <ecNumber evidence="13">1.1.1.94</ecNumber>
    </recommendedName>
</protein>
<evidence type="ECO:0000256" key="12">
    <source>
        <dbReference type="RuleBase" id="RU000437"/>
    </source>
</evidence>
<evidence type="ECO:0000256" key="10">
    <source>
        <dbReference type="PIRSR" id="PIRSR000114-2"/>
    </source>
</evidence>
<dbReference type="PANTHER" id="PTHR11728:SF1">
    <property type="entry name" value="GLYCEROL-3-PHOSPHATE DEHYDROGENASE [NAD(+)] 2, CHLOROPLASTIC"/>
    <property type="match status" value="1"/>
</dbReference>
<keyword evidence="4 12" id="KW-0560">Oxidoreductase</keyword>
<dbReference type="Gene3D" id="1.10.1040.10">
    <property type="entry name" value="N-(1-d-carboxylethyl)-l-norvaline Dehydrogenase, domain 2"/>
    <property type="match status" value="1"/>
</dbReference>
<proteinExistence type="inferred from homology"/>
<dbReference type="GO" id="GO:0005975">
    <property type="term" value="P:carbohydrate metabolic process"/>
    <property type="evidence" value="ECO:0007669"/>
    <property type="project" value="InterPro"/>
</dbReference>
<feature type="binding site" evidence="11">
    <location>
        <begin position="8"/>
        <end position="13"/>
    </location>
    <ligand>
        <name>NAD(+)</name>
        <dbReference type="ChEBI" id="CHEBI:57540"/>
    </ligand>
</feature>
<name>D5RII1_9PROT</name>
<dbReference type="PANTHER" id="PTHR11728">
    <property type="entry name" value="GLYCEROL-3-PHOSPHATE DEHYDROGENASE"/>
    <property type="match status" value="1"/>
</dbReference>
<dbReference type="AlphaFoldDB" id="D5RII1"/>
<evidence type="ECO:0000256" key="4">
    <source>
        <dbReference type="ARBA" id="ARBA00023002"/>
    </source>
</evidence>
<evidence type="ECO:0000256" key="13">
    <source>
        <dbReference type="RuleBase" id="RU000439"/>
    </source>
</evidence>
<feature type="active site" description="Proton acceptor" evidence="9">
    <location>
        <position position="185"/>
    </location>
</feature>
<dbReference type="RefSeq" id="WP_007003950.1">
    <property type="nucleotide sequence ID" value="NZ_GG770778.1"/>
</dbReference>
<dbReference type="NCBIfam" id="NF000942">
    <property type="entry name" value="PRK00094.1-4"/>
    <property type="match status" value="1"/>
</dbReference>
<evidence type="ECO:0000256" key="2">
    <source>
        <dbReference type="ARBA" id="ARBA00022516"/>
    </source>
</evidence>
<evidence type="ECO:0000259" key="14">
    <source>
        <dbReference type="Pfam" id="PF01210"/>
    </source>
</evidence>
<dbReference type="SUPFAM" id="SSF48179">
    <property type="entry name" value="6-phosphogluconate dehydrogenase C-terminal domain-like"/>
    <property type="match status" value="1"/>
</dbReference>
<comment type="similarity">
    <text evidence="1 12">Belongs to the NAD-dependent glycerol-3-phosphate dehydrogenase family.</text>
</comment>
<dbReference type="HOGENOM" id="CLU_033449_0_2_5"/>
<evidence type="ECO:0000256" key="3">
    <source>
        <dbReference type="ARBA" id="ARBA00022857"/>
    </source>
</evidence>
<keyword evidence="17" id="KW-1185">Reference proteome</keyword>
<dbReference type="GO" id="GO:0006650">
    <property type="term" value="P:glycerophospholipid metabolic process"/>
    <property type="evidence" value="ECO:0007669"/>
    <property type="project" value="UniProtKB-UniPathway"/>
</dbReference>
<evidence type="ECO:0000313" key="16">
    <source>
        <dbReference type="EMBL" id="EFH12885.1"/>
    </source>
</evidence>